<proteinExistence type="predicted"/>
<dbReference type="Proteomes" id="UP001060895">
    <property type="component" value="Unassembled WGS sequence"/>
</dbReference>
<dbReference type="EMBL" id="BAQP01000194">
    <property type="protein sequence ID" value="GBQ26931.1"/>
    <property type="molecule type" value="Genomic_DNA"/>
</dbReference>
<feature type="domain" description="LysR substrate-binding" evidence="1">
    <location>
        <begin position="5"/>
        <end position="151"/>
    </location>
</feature>
<evidence type="ECO:0000259" key="1">
    <source>
        <dbReference type="Pfam" id="PF03466"/>
    </source>
</evidence>
<accession>A0ABQ0P8W6</accession>
<reference evidence="2" key="1">
    <citation type="submission" date="2013-04" db="EMBL/GenBank/DDBJ databases">
        <title>The genome sequencing project of 58 acetic acid bacteria.</title>
        <authorList>
            <person name="Okamoto-Kainuma A."/>
            <person name="Ishikawa M."/>
            <person name="Umino S."/>
            <person name="Koizumi Y."/>
            <person name="Shiwa Y."/>
            <person name="Yoshikawa H."/>
            <person name="Matsutani M."/>
            <person name="Matsushita K."/>
        </authorList>
    </citation>
    <scope>NUCLEOTIDE SEQUENCE</scope>
    <source>
        <strain evidence="2">DSM 12717</strain>
    </source>
</reference>
<gene>
    <name evidence="2" type="ORF">AA12717_2510</name>
</gene>
<dbReference type="PANTHER" id="PTHR30419">
    <property type="entry name" value="HTH-TYPE TRANSCRIPTIONAL REGULATOR YBHD"/>
    <property type="match status" value="1"/>
</dbReference>
<evidence type="ECO:0000313" key="3">
    <source>
        <dbReference type="Proteomes" id="UP001060895"/>
    </source>
</evidence>
<organism evidence="2 3">
    <name type="scientific">Gluconacetobacter sacchari DSM 12717</name>
    <dbReference type="NCBI Taxonomy" id="1307940"/>
    <lineage>
        <taxon>Bacteria</taxon>
        <taxon>Pseudomonadati</taxon>
        <taxon>Pseudomonadota</taxon>
        <taxon>Alphaproteobacteria</taxon>
        <taxon>Acetobacterales</taxon>
        <taxon>Acetobacteraceae</taxon>
        <taxon>Gluconacetobacter</taxon>
    </lineage>
</organism>
<evidence type="ECO:0000313" key="2">
    <source>
        <dbReference type="EMBL" id="GBQ26931.1"/>
    </source>
</evidence>
<dbReference type="RefSeq" id="WP_264812728.1">
    <property type="nucleotide sequence ID" value="NZ_BAQP01000194.1"/>
</dbReference>
<dbReference type="CDD" id="cd05466">
    <property type="entry name" value="PBP2_LTTR_substrate"/>
    <property type="match status" value="1"/>
</dbReference>
<keyword evidence="3" id="KW-1185">Reference proteome</keyword>
<sequence>MHAASADVAVTAAAAIDARLHAQTLREDPLIALVHGCSALVGRKSVSFAMLAEQGLIFRESHSATQRLLAGELQRHAISCTPTLTVDGREAMVEAVAAGLGVGVIAASEYGGRHGISTMPISDCRVRMTISLLAPRDQAASRLIGELFTVARTLPPSASQRAR</sequence>
<dbReference type="InterPro" id="IPR005119">
    <property type="entry name" value="LysR_subst-bd"/>
</dbReference>
<dbReference type="Pfam" id="PF03466">
    <property type="entry name" value="LysR_substrate"/>
    <property type="match status" value="1"/>
</dbReference>
<dbReference type="SUPFAM" id="SSF53850">
    <property type="entry name" value="Periplasmic binding protein-like II"/>
    <property type="match status" value="1"/>
</dbReference>
<dbReference type="InterPro" id="IPR050950">
    <property type="entry name" value="HTH-type_LysR_regulators"/>
</dbReference>
<comment type="caution">
    <text evidence="2">The sequence shown here is derived from an EMBL/GenBank/DDBJ whole genome shotgun (WGS) entry which is preliminary data.</text>
</comment>
<name>A0ABQ0P8W6_9PROT</name>
<protein>
    <submittedName>
        <fullName evidence="2">LysR family transcriptional regulator</fullName>
    </submittedName>
</protein>
<dbReference type="Gene3D" id="3.40.190.290">
    <property type="match status" value="1"/>
</dbReference>